<dbReference type="EMBL" id="CAJNJA010029173">
    <property type="protein sequence ID" value="CAE7620765.1"/>
    <property type="molecule type" value="Genomic_DNA"/>
</dbReference>
<evidence type="ECO:0000313" key="2">
    <source>
        <dbReference type="Proteomes" id="UP000601435"/>
    </source>
</evidence>
<dbReference type="Gene3D" id="3.40.50.12780">
    <property type="entry name" value="N-terminal domain of ligase-like"/>
    <property type="match status" value="1"/>
</dbReference>
<comment type="caution">
    <text evidence="1">The sequence shown here is derived from an EMBL/GenBank/DDBJ whole genome shotgun (WGS) entry which is preliminary data.</text>
</comment>
<name>A0A812VHS3_9DINO</name>
<reference evidence="1" key="1">
    <citation type="submission" date="2021-02" db="EMBL/GenBank/DDBJ databases">
        <authorList>
            <person name="Dougan E. K."/>
            <person name="Rhodes N."/>
            <person name="Thang M."/>
            <person name="Chan C."/>
        </authorList>
    </citation>
    <scope>NUCLEOTIDE SEQUENCE</scope>
</reference>
<dbReference type="AlphaFoldDB" id="A0A812VHS3"/>
<proteinExistence type="predicted"/>
<feature type="non-terminal residue" evidence="1">
    <location>
        <position position="1"/>
    </location>
</feature>
<dbReference type="SUPFAM" id="SSF56801">
    <property type="entry name" value="Acetyl-CoA synthetase-like"/>
    <property type="match status" value="1"/>
</dbReference>
<accession>A0A812VHS3</accession>
<organism evidence="1 2">
    <name type="scientific">Symbiodinium necroappetens</name>
    <dbReference type="NCBI Taxonomy" id="1628268"/>
    <lineage>
        <taxon>Eukaryota</taxon>
        <taxon>Sar</taxon>
        <taxon>Alveolata</taxon>
        <taxon>Dinophyceae</taxon>
        <taxon>Suessiales</taxon>
        <taxon>Symbiodiniaceae</taxon>
        <taxon>Symbiodinium</taxon>
    </lineage>
</organism>
<dbReference type="OrthoDB" id="10263506at2759"/>
<keyword evidence="2" id="KW-1185">Reference proteome</keyword>
<gene>
    <name evidence="1" type="primary">mco</name>
    <name evidence="1" type="ORF">SNEC2469_LOCUS17581</name>
</gene>
<evidence type="ECO:0000313" key="1">
    <source>
        <dbReference type="EMBL" id="CAE7620765.1"/>
    </source>
</evidence>
<feature type="non-terminal residue" evidence="1">
    <location>
        <position position="571"/>
    </location>
</feature>
<sequence>MLPVTNYRFRKSMGWEIKPALLYQAYVPTVVRDILYGWARGFVAVALSAVWKPQTFVQEAFVFAFVIWAACIISSPCNEWRGYTLQPKDKKLSFGEYFKPVNYARSTGIGATIMGISLFVGRLVTPFAETAFAYLKGHPVAGVAALAILVGGFKLISGGEEEEKTEEKATEAPERQGSMFITKSLTNSKVSFPKVWSETLTDCEKAGMWLATSAQQLRQQEELIESSTRCVARAYHVEDGPEAPARVAVSGRHSSGFAAALRAIRHEAIAAPVDSSVHGAEELTALFAEARIQLAVLADASASEASNVQEAARRLGASTVCANTLAVEGSSMPADAISEGLPKGSESSMLLFAHCSTLGSSAPRAAEVDGLALSARISRSTVAWEFCAEDTVLSLGLEAGSAAAVVDAMEAPLASGARVVCSAAESVWDLWSAIDEAKEASVAFVGSEWCWSLAKSYSSLAAPLRESLRSRFREKPFRHFVAAAPAGTVLSQDLAARWREIFNCPLTWHFSCAEVVAATWKPSTEVVQLQLPPQGAPLPEVPAFRSSDGVLNCTLRLRPARVVGPNISRGP</sequence>
<dbReference type="InterPro" id="IPR042099">
    <property type="entry name" value="ANL_N_sf"/>
</dbReference>
<protein>
    <submittedName>
        <fullName evidence="1">Mco protein</fullName>
    </submittedName>
</protein>
<dbReference type="Proteomes" id="UP000601435">
    <property type="component" value="Unassembled WGS sequence"/>
</dbReference>